<keyword evidence="7" id="KW-1185">Reference proteome</keyword>
<dbReference type="InterPro" id="IPR056032">
    <property type="entry name" value="DUF7613"/>
</dbReference>
<dbReference type="InterPro" id="IPR056031">
    <property type="entry name" value="DUF7612"/>
</dbReference>
<dbReference type="InterPro" id="IPR056030">
    <property type="entry name" value="DUF7611"/>
</dbReference>
<protein>
    <submittedName>
        <fullName evidence="6">Uncharacterized protein</fullName>
    </submittedName>
</protein>
<evidence type="ECO:0000259" key="4">
    <source>
        <dbReference type="Pfam" id="PF24588"/>
    </source>
</evidence>
<organism evidence="6 7">
    <name type="scientific">Cytospora mali</name>
    <name type="common">Apple Valsa canker fungus</name>
    <name type="synonym">Valsa mali</name>
    <dbReference type="NCBI Taxonomy" id="578113"/>
    <lineage>
        <taxon>Eukaryota</taxon>
        <taxon>Fungi</taxon>
        <taxon>Dikarya</taxon>
        <taxon>Ascomycota</taxon>
        <taxon>Pezizomycotina</taxon>
        <taxon>Sordariomycetes</taxon>
        <taxon>Sordariomycetidae</taxon>
        <taxon>Diaporthales</taxon>
        <taxon>Cytosporaceae</taxon>
        <taxon>Cytospora</taxon>
    </lineage>
</organism>
<evidence type="ECO:0000313" key="6">
    <source>
        <dbReference type="EMBL" id="KUI54015.1"/>
    </source>
</evidence>
<evidence type="ECO:0000259" key="2">
    <source>
        <dbReference type="Pfam" id="PF24586"/>
    </source>
</evidence>
<reference evidence="7" key="1">
    <citation type="submission" date="2014-12" db="EMBL/GenBank/DDBJ databases">
        <title>Genome Sequence of Valsa Canker Pathogens Uncovers a Specific Adaption of Colonization on Woody Bark.</title>
        <authorList>
            <person name="Yin Z."/>
            <person name="Liu H."/>
            <person name="Gao X."/>
            <person name="Li Z."/>
            <person name="Song N."/>
            <person name="Ke X."/>
            <person name="Dai Q."/>
            <person name="Wu Y."/>
            <person name="Sun Y."/>
            <person name="Xu J.-R."/>
            <person name="Kang Z.K."/>
            <person name="Wang L."/>
            <person name="Huang L."/>
        </authorList>
    </citation>
    <scope>NUCLEOTIDE SEQUENCE [LARGE SCALE GENOMIC DNA]</scope>
    <source>
        <strain evidence="7">SXYL134</strain>
    </source>
</reference>
<feature type="region of interest" description="Disordered" evidence="1">
    <location>
        <begin position="269"/>
        <end position="370"/>
    </location>
</feature>
<dbReference type="AlphaFoldDB" id="A0A194UQR7"/>
<feature type="compositionally biased region" description="Low complexity" evidence="1">
    <location>
        <begin position="271"/>
        <end position="281"/>
    </location>
</feature>
<sequence>MDADAHSKRGRFMGKLFGRDRKLPSANAPGNEDLNSFLRGPSDTLTAAHAAPQMLAKLDTSNARRYPNALDVNAPPSPAQLSPQNMAMRPRAHSPRLRNKKGLVVRFVDTFPDVIGEGGDECSVPTVEIGKRKRAQSAPPPPAHMTKVSQLQERERSHSDAQQEEFVPKPIKRTATSFSVADGSSPAPAPAPAPAPRSSPSPDLIPPPPPRHNARRDIHDISVADIPAVPAGTPKASRFLDNPVVSTDENRKSFIEINQAKQRQAEGMAFAQAVRRSASASSEHEWEETRQKLLGPMPGTPTESRASAASSVGADSPESQPRKPPAEHSPASVYSHNSTSSPAFSQRWPSMRERPKVNESPTKRVMPVPEIPTTDDALSIFTARTRHLFELFRLQAEAMKPVLSCLPDDLARAALWWFLKGRMALEISIREQPQTSQQKEQLEASRQQAYADLAKAYWLFEEVLPEIMGTRGSPVDTEVQDAGQAIMSQLRKLSSSMKRNGFLPPEEAMSSHAIDQSIWVEYPVISQDIMFLLWGSRGGALSQQRSVTAMPLLAALPLGDTAEMFCFGRYFVDVFLMEQGAENQPLHFPCFLSMTRCTKQSSLDFCLASQNGSVQFRIQSNKAVGPTWEDVKWRAEKSALEVRLPRGFVLVVKCRPQDFKVLWSMQDFSSKALATLQPRKDEEVVFRSALRSFQYLDSNAQTAAFPREPVRNCDVGLFEKILKESSPTGQRTYHRGFRLAVVTGPTTKMLSAVNHMYIPQSPVQFGFLRGEQSEPALLLRFDDGNSNGRMVMAFNDEPERLRFHSLLIGTAVEQDEKVYSEVPIMGYSISQNARFEPIKGFSQFPWSRVRIINEDGEDEVPETVLAEKLKIVVDFKCGTISDRVNVAPGELKIRLSVKDKATLSILRQPQRDLTIALSESQVSKQTPDDMRKALQFTSREPSVRNFTFTSQRNLHEFEEALTGFKVLFDGTAATFAISRRRMVVPIYKKWEATGSRIQVVQSENIIQVLVFFEDFHHGESMSFPLKPTDVFETVTRNKLVGVKIDDAKFPLPHMPGDDDESADDGAFVCLDLPEIPGEHDDITILFESEEERDDLIRCLPAPVKGARMSKSFAK</sequence>
<dbReference type="Pfam" id="PF24588">
    <property type="entry name" value="DUF7613"/>
    <property type="match status" value="1"/>
</dbReference>
<dbReference type="OrthoDB" id="4356615at2759"/>
<feature type="region of interest" description="Disordered" evidence="1">
    <location>
        <begin position="1"/>
        <end position="35"/>
    </location>
</feature>
<dbReference type="Pfam" id="PF24587">
    <property type="entry name" value="DUF7612"/>
    <property type="match status" value="1"/>
</dbReference>
<dbReference type="Pfam" id="PF24589">
    <property type="entry name" value="DUF7614"/>
    <property type="match status" value="1"/>
</dbReference>
<gene>
    <name evidence="6" type="ORF">VP1G_01300</name>
</gene>
<dbReference type="Pfam" id="PF24586">
    <property type="entry name" value="DUF7611"/>
    <property type="match status" value="1"/>
</dbReference>
<name>A0A194UQR7_CYTMA</name>
<feature type="region of interest" description="Disordered" evidence="1">
    <location>
        <begin position="130"/>
        <end position="244"/>
    </location>
</feature>
<accession>A0A194UQR7</accession>
<proteinExistence type="predicted"/>
<feature type="compositionally biased region" description="Pro residues" evidence="1">
    <location>
        <begin position="187"/>
        <end position="211"/>
    </location>
</feature>
<dbReference type="STRING" id="694573.A0A194UQR7"/>
<dbReference type="Proteomes" id="UP000078576">
    <property type="component" value="Unassembled WGS sequence"/>
</dbReference>
<feature type="compositionally biased region" description="Polar residues" evidence="1">
    <location>
        <begin position="332"/>
        <end position="348"/>
    </location>
</feature>
<feature type="compositionally biased region" description="Basic and acidic residues" evidence="1">
    <location>
        <begin position="282"/>
        <end position="291"/>
    </location>
</feature>
<feature type="compositionally biased region" description="Polar residues" evidence="1">
    <location>
        <begin position="301"/>
        <end position="310"/>
    </location>
</feature>
<dbReference type="EMBL" id="KN714671">
    <property type="protein sequence ID" value="KUI54015.1"/>
    <property type="molecule type" value="Genomic_DNA"/>
</dbReference>
<feature type="domain" description="DUF7613" evidence="4">
    <location>
        <begin position="814"/>
        <end position="962"/>
    </location>
</feature>
<evidence type="ECO:0000259" key="5">
    <source>
        <dbReference type="Pfam" id="PF24589"/>
    </source>
</evidence>
<evidence type="ECO:0000313" key="7">
    <source>
        <dbReference type="Proteomes" id="UP000078576"/>
    </source>
</evidence>
<feature type="compositionally biased region" description="Basic and acidic residues" evidence="1">
    <location>
        <begin position="152"/>
        <end position="161"/>
    </location>
</feature>
<evidence type="ECO:0000256" key="1">
    <source>
        <dbReference type="SAM" id="MobiDB-lite"/>
    </source>
</evidence>
<feature type="domain" description="DUF7612" evidence="3">
    <location>
        <begin position="678"/>
        <end position="810"/>
    </location>
</feature>
<dbReference type="InterPro" id="IPR056033">
    <property type="entry name" value="DUF7614"/>
</dbReference>
<feature type="domain" description="DUF7614" evidence="5">
    <location>
        <begin position="968"/>
        <end position="1100"/>
    </location>
</feature>
<feature type="domain" description="DUF7611" evidence="2">
    <location>
        <begin position="522"/>
        <end position="676"/>
    </location>
</feature>
<evidence type="ECO:0000259" key="3">
    <source>
        <dbReference type="Pfam" id="PF24587"/>
    </source>
</evidence>